<keyword evidence="2" id="KW-1185">Reference proteome</keyword>
<dbReference type="EMBL" id="BMAU01021353">
    <property type="protein sequence ID" value="GFY19650.1"/>
    <property type="molecule type" value="Genomic_DNA"/>
</dbReference>
<gene>
    <name evidence="1" type="primary">AVEN_134583_1</name>
    <name evidence="1" type="ORF">TNCV_4648221</name>
</gene>
<proteinExistence type="predicted"/>
<comment type="caution">
    <text evidence="1">The sequence shown here is derived from an EMBL/GenBank/DDBJ whole genome shotgun (WGS) entry which is preliminary data.</text>
</comment>
<dbReference type="GO" id="GO:0003676">
    <property type="term" value="F:nucleic acid binding"/>
    <property type="evidence" value="ECO:0007669"/>
    <property type="project" value="InterPro"/>
</dbReference>
<dbReference type="AlphaFoldDB" id="A0A8X6SYE5"/>
<dbReference type="SUPFAM" id="SSF53098">
    <property type="entry name" value="Ribonuclease H-like"/>
    <property type="match status" value="1"/>
</dbReference>
<dbReference type="PANTHER" id="PTHR47331">
    <property type="entry name" value="PHD-TYPE DOMAIN-CONTAINING PROTEIN"/>
    <property type="match status" value="1"/>
</dbReference>
<protein>
    <submittedName>
        <fullName evidence="1">Integrase catalytic domain-containing protein</fullName>
    </submittedName>
</protein>
<evidence type="ECO:0000313" key="1">
    <source>
        <dbReference type="EMBL" id="GFY19650.1"/>
    </source>
</evidence>
<accession>A0A8X6SYE5</accession>
<dbReference type="InterPro" id="IPR012337">
    <property type="entry name" value="RNaseH-like_sf"/>
</dbReference>
<organism evidence="1 2">
    <name type="scientific">Trichonephila clavipes</name>
    <name type="common">Golden silk orbweaver</name>
    <name type="synonym">Nephila clavipes</name>
    <dbReference type="NCBI Taxonomy" id="2585209"/>
    <lineage>
        <taxon>Eukaryota</taxon>
        <taxon>Metazoa</taxon>
        <taxon>Ecdysozoa</taxon>
        <taxon>Arthropoda</taxon>
        <taxon>Chelicerata</taxon>
        <taxon>Arachnida</taxon>
        <taxon>Araneae</taxon>
        <taxon>Araneomorphae</taxon>
        <taxon>Entelegynae</taxon>
        <taxon>Araneoidea</taxon>
        <taxon>Nephilidae</taxon>
        <taxon>Trichonephila</taxon>
    </lineage>
</organism>
<evidence type="ECO:0000313" key="2">
    <source>
        <dbReference type="Proteomes" id="UP000887159"/>
    </source>
</evidence>
<dbReference type="Proteomes" id="UP000887159">
    <property type="component" value="Unassembled WGS sequence"/>
</dbReference>
<dbReference type="InterPro" id="IPR036397">
    <property type="entry name" value="RNaseH_sf"/>
</dbReference>
<dbReference type="Pfam" id="PF05380">
    <property type="entry name" value="Peptidase_A17"/>
    <property type="match status" value="1"/>
</dbReference>
<reference evidence="1" key="1">
    <citation type="submission" date="2020-08" db="EMBL/GenBank/DDBJ databases">
        <title>Multicomponent nature underlies the extraordinary mechanical properties of spider dragline silk.</title>
        <authorList>
            <person name="Kono N."/>
            <person name="Nakamura H."/>
            <person name="Mori M."/>
            <person name="Yoshida Y."/>
            <person name="Ohtoshi R."/>
            <person name="Malay A.D."/>
            <person name="Moran D.A.P."/>
            <person name="Tomita M."/>
            <person name="Numata K."/>
            <person name="Arakawa K."/>
        </authorList>
    </citation>
    <scope>NUCLEOTIDE SEQUENCE</scope>
</reference>
<sequence length="355" mass="40891">MANVKFELRGWEFTDSNGSTPQPEISKVLGMLWNRKNDTESWNAKLGWDDELPKDITEKFKKWFKNLHLLKLVEIPRYMSMNNCVSINLHIFCDASKLSYATAIFLKSESESQVSVQLVLAKSRIAPLKAMSIPKLELMACIIGVRLTDMVKKALSIKYIEEYYWADSTSVLYWINHDDIWTVFVKNRVKEIRNLTERKRWRHVPGSENPADLPSRGCSAKKLIESRWWEGCQRHSTKAIRTISVSLPEERIREASIFEVVGIDLASPLILKDGTEAWFASYTCAVFRAINLELLTSLSTNCFLLSLRRCIARRGRPRVIYSDNGTNFTGACNPFKAIDWKMIVRESEAVNRRIT</sequence>
<name>A0A8X6SYE5_TRICX</name>
<dbReference type="Gene3D" id="3.30.420.10">
    <property type="entry name" value="Ribonuclease H-like superfamily/Ribonuclease H"/>
    <property type="match status" value="1"/>
</dbReference>
<dbReference type="InterPro" id="IPR008042">
    <property type="entry name" value="Retrotrans_Pao"/>
</dbReference>